<proteinExistence type="predicted"/>
<organism evidence="2 3">
    <name type="scientific">Trichophyton rubrum</name>
    <name type="common">Athlete's foot fungus</name>
    <name type="synonym">Epidermophyton rubrum</name>
    <dbReference type="NCBI Taxonomy" id="5551"/>
    <lineage>
        <taxon>Eukaryota</taxon>
        <taxon>Fungi</taxon>
        <taxon>Dikarya</taxon>
        <taxon>Ascomycota</taxon>
        <taxon>Pezizomycotina</taxon>
        <taxon>Eurotiomycetes</taxon>
        <taxon>Eurotiomycetidae</taxon>
        <taxon>Onygenales</taxon>
        <taxon>Arthrodermataceae</taxon>
        <taxon>Trichophyton</taxon>
    </lineage>
</organism>
<dbReference type="AlphaFoldDB" id="A0A178F070"/>
<dbReference type="Proteomes" id="UP000243015">
    <property type="component" value="Unassembled WGS sequence"/>
</dbReference>
<name>A0A178F070_TRIRU</name>
<evidence type="ECO:0000313" key="2">
    <source>
        <dbReference type="EMBL" id="OAL65033.1"/>
    </source>
</evidence>
<comment type="caution">
    <text evidence="2">The sequence shown here is derived from an EMBL/GenBank/DDBJ whole genome shotgun (WGS) entry which is preliminary data.</text>
</comment>
<protein>
    <submittedName>
        <fullName evidence="2">Uncharacterized protein</fullName>
    </submittedName>
</protein>
<reference evidence="2 3" key="1">
    <citation type="submission" date="2016-05" db="EMBL/GenBank/DDBJ databases">
        <title>Genome sequencing of Trichophyton rubrum CMCC(F)T1i isolated from hair.</title>
        <authorList>
            <person name="Zhan P."/>
            <person name="Tao Y."/>
            <person name="Liu W."/>
        </authorList>
    </citation>
    <scope>NUCLEOTIDE SEQUENCE [LARGE SCALE GENOMIC DNA]</scope>
    <source>
        <strain evidence="3">CMCC(F)T1i</strain>
    </source>
</reference>
<dbReference type="EMBL" id="LHPM01000014">
    <property type="protein sequence ID" value="OAL65033.1"/>
    <property type="molecule type" value="Genomic_DNA"/>
</dbReference>
<sequence length="228" mass="25450">MNDSRMRHLMKNEEAKVLSRNSLSRELPVKNVLSRHICSGWEHLWCLHFIHINGHIIVITMNALIEGAQTVIKRNIFARICQLEYGSGCGNLERSRSMALSPHQISWRVVSCSDSLLDTAAAMSKGRQYQQATSNAEGGDSKEGIAGRETQSLFLTGKILHTNGCLLVLHLGFIVRRRPPDLAKDGLEGAQNHLFISSDPVSSLRRPLEEVNKNSQPKGCGGELFRRR</sequence>
<gene>
    <name evidence="2" type="ORF">A7C99_3513</name>
</gene>
<feature type="region of interest" description="Disordered" evidence="1">
    <location>
        <begin position="206"/>
        <end position="228"/>
    </location>
</feature>
<evidence type="ECO:0000256" key="1">
    <source>
        <dbReference type="SAM" id="MobiDB-lite"/>
    </source>
</evidence>
<accession>A0A178F070</accession>
<evidence type="ECO:0000313" key="3">
    <source>
        <dbReference type="Proteomes" id="UP000243015"/>
    </source>
</evidence>